<gene>
    <name evidence="2" type="ORF">Rhopal_003760-T1</name>
</gene>
<feature type="chain" id="PRO_5043416789" description="DUF1748-domain-containing protein" evidence="1">
    <location>
        <begin position="21"/>
        <end position="72"/>
    </location>
</feature>
<feature type="signal peptide" evidence="1">
    <location>
        <begin position="1"/>
        <end position="20"/>
    </location>
</feature>
<organism evidence="2 3">
    <name type="scientific">Rhodotorula paludigena</name>
    <dbReference type="NCBI Taxonomy" id="86838"/>
    <lineage>
        <taxon>Eukaryota</taxon>
        <taxon>Fungi</taxon>
        <taxon>Dikarya</taxon>
        <taxon>Basidiomycota</taxon>
        <taxon>Pucciniomycotina</taxon>
        <taxon>Microbotryomycetes</taxon>
        <taxon>Sporidiobolales</taxon>
        <taxon>Sporidiobolaceae</taxon>
        <taxon>Rhodotorula</taxon>
    </lineage>
</organism>
<keyword evidence="1" id="KW-0732">Signal</keyword>
<dbReference type="InterPro" id="IPR013726">
    <property type="entry name" value="Mitofissin"/>
</dbReference>
<name>A0AAV5GMI9_9BASI</name>
<sequence length="72" mass="8074">MLGKLFHLTVDAILISLCLAGIKRSTGLSPALAKLRNKDLRQLASTYLEMGEWAMDFAVVFMGRSSAFERRR</sequence>
<evidence type="ECO:0000256" key="1">
    <source>
        <dbReference type="SAM" id="SignalP"/>
    </source>
</evidence>
<dbReference type="PANTHER" id="PTHR28075:SF1">
    <property type="entry name" value="DUF1748-DOMAIN-CONTAINING PROTEIN"/>
    <property type="match status" value="1"/>
</dbReference>
<dbReference type="Pfam" id="PF08520">
    <property type="entry name" value="Mitofissin"/>
    <property type="match status" value="1"/>
</dbReference>
<dbReference type="PANTHER" id="PTHR28075">
    <property type="entry name" value="CHROMOSOME 16, WHOLE GENOME SHOTGUN SEQUENCE"/>
    <property type="match status" value="1"/>
</dbReference>
<dbReference type="EMBL" id="BQKY01000007">
    <property type="protein sequence ID" value="GJN90746.1"/>
    <property type="molecule type" value="Genomic_DNA"/>
</dbReference>
<evidence type="ECO:0008006" key="4">
    <source>
        <dbReference type="Google" id="ProtNLM"/>
    </source>
</evidence>
<dbReference type="Proteomes" id="UP001342314">
    <property type="component" value="Unassembled WGS sequence"/>
</dbReference>
<proteinExistence type="predicted"/>
<accession>A0AAV5GMI9</accession>
<dbReference type="GO" id="GO:0005737">
    <property type="term" value="C:cytoplasm"/>
    <property type="evidence" value="ECO:0007669"/>
    <property type="project" value="TreeGrafter"/>
</dbReference>
<evidence type="ECO:0000313" key="2">
    <source>
        <dbReference type="EMBL" id="GJN90746.1"/>
    </source>
</evidence>
<evidence type="ECO:0000313" key="3">
    <source>
        <dbReference type="Proteomes" id="UP001342314"/>
    </source>
</evidence>
<comment type="caution">
    <text evidence="2">The sequence shown here is derived from an EMBL/GenBank/DDBJ whole genome shotgun (WGS) entry which is preliminary data.</text>
</comment>
<protein>
    <recommendedName>
        <fullName evidence="4">DUF1748-domain-containing protein</fullName>
    </recommendedName>
</protein>
<dbReference type="AlphaFoldDB" id="A0AAV5GMI9"/>
<keyword evidence="3" id="KW-1185">Reference proteome</keyword>
<reference evidence="2 3" key="1">
    <citation type="submission" date="2021-12" db="EMBL/GenBank/DDBJ databases">
        <title>High titer production of polyol ester of fatty acids by Rhodotorula paludigena BS15 towards product separation-free biomass refinery.</title>
        <authorList>
            <person name="Mano J."/>
            <person name="Ono H."/>
            <person name="Tanaka T."/>
            <person name="Naito K."/>
            <person name="Sushida H."/>
            <person name="Ike M."/>
            <person name="Tokuyasu K."/>
            <person name="Kitaoka M."/>
        </authorList>
    </citation>
    <scope>NUCLEOTIDE SEQUENCE [LARGE SCALE GENOMIC DNA]</scope>
    <source>
        <strain evidence="2 3">BS15</strain>
    </source>
</reference>